<dbReference type="SUPFAM" id="SSF50249">
    <property type="entry name" value="Nucleic acid-binding proteins"/>
    <property type="match status" value="1"/>
</dbReference>
<dbReference type="SMART" id="SM00278">
    <property type="entry name" value="HhH1"/>
    <property type="match status" value="2"/>
</dbReference>
<dbReference type="GO" id="GO:0005524">
    <property type="term" value="F:ATP binding"/>
    <property type="evidence" value="ECO:0007669"/>
    <property type="project" value="InterPro"/>
</dbReference>
<evidence type="ECO:0000256" key="4">
    <source>
        <dbReference type="ARBA" id="ARBA00023204"/>
    </source>
</evidence>
<organism evidence="7 8">
    <name type="scientific">Geodia barretti</name>
    <name type="common">Barrett's horny sponge</name>
    <dbReference type="NCBI Taxonomy" id="519541"/>
    <lineage>
        <taxon>Eukaryota</taxon>
        <taxon>Metazoa</taxon>
        <taxon>Porifera</taxon>
        <taxon>Demospongiae</taxon>
        <taxon>Heteroscleromorpha</taxon>
        <taxon>Tetractinellida</taxon>
        <taxon>Astrophorina</taxon>
        <taxon>Geodiidae</taxon>
        <taxon>Geodia</taxon>
    </lineage>
</organism>
<dbReference type="GO" id="GO:0009378">
    <property type="term" value="F:four-way junction helicase activity"/>
    <property type="evidence" value="ECO:0007669"/>
    <property type="project" value="InterPro"/>
</dbReference>
<evidence type="ECO:0000256" key="5">
    <source>
        <dbReference type="SAM" id="MobiDB-lite"/>
    </source>
</evidence>
<keyword evidence="7" id="KW-0347">Helicase</keyword>
<dbReference type="GO" id="GO:0006281">
    <property type="term" value="P:DNA repair"/>
    <property type="evidence" value="ECO:0007669"/>
    <property type="project" value="UniProtKB-KW"/>
</dbReference>
<dbReference type="InterPro" id="IPR003583">
    <property type="entry name" value="Hlx-hairpin-Hlx_DNA-bd_motif"/>
</dbReference>
<keyword evidence="8" id="KW-1185">Reference proteome</keyword>
<proteinExistence type="inferred from homology"/>
<comment type="caution">
    <text evidence="7">The sequence shown here is derived from an EMBL/GenBank/DDBJ whole genome shotgun (WGS) entry which is preliminary data.</text>
</comment>
<name>A0AA35TVN0_GEOBA</name>
<evidence type="ECO:0000313" key="8">
    <source>
        <dbReference type="Proteomes" id="UP001174909"/>
    </source>
</evidence>
<feature type="domain" description="Helix-hairpin-helix DNA-binding motif class 1" evidence="6">
    <location>
        <begin position="98"/>
        <end position="117"/>
    </location>
</feature>
<sequence length="218" mass="23358">MRGPRAAQARDRGLAQPRGPALGISVITHLRGTLLSKSPTHAVVDVGGVGYGLAISLITFDQLPPASEAVHLSTYLYVREDRMELFGFADEEEREVFELLIGVSGIGPYSALTVLSGMTLRDLQEAILQERVNELTAIKGIGRKTAERLVLDLKDKVRLSAPATGEAALETHAGASEEAAKALMTLGYAAPAARQAVRKSVEKHTHRPERTTANQTGP</sequence>
<gene>
    <name evidence="7" type="ORF">GBAR_LOCUS29441</name>
</gene>
<dbReference type="InterPro" id="IPR012340">
    <property type="entry name" value="NA-bd_OB-fold"/>
</dbReference>
<dbReference type="Proteomes" id="UP001174909">
    <property type="component" value="Unassembled WGS sequence"/>
</dbReference>
<keyword evidence="3" id="KW-0238">DNA-binding</keyword>
<evidence type="ECO:0000256" key="2">
    <source>
        <dbReference type="ARBA" id="ARBA00022763"/>
    </source>
</evidence>
<keyword evidence="7" id="KW-0378">Hydrolase</keyword>
<keyword evidence="7" id="KW-0067">ATP-binding</keyword>
<keyword evidence="7" id="KW-0547">Nucleotide-binding</keyword>
<accession>A0AA35TVN0</accession>
<dbReference type="Gene3D" id="1.10.150.20">
    <property type="entry name" value="5' to 3' exonuclease, C-terminal subdomain"/>
    <property type="match status" value="1"/>
</dbReference>
<dbReference type="InterPro" id="IPR000085">
    <property type="entry name" value="RuvA"/>
</dbReference>
<keyword evidence="4" id="KW-0234">DNA repair</keyword>
<dbReference type="InterPro" id="IPR010994">
    <property type="entry name" value="RuvA_2-like"/>
</dbReference>
<dbReference type="SUPFAM" id="SSF47781">
    <property type="entry name" value="RuvA domain 2-like"/>
    <property type="match status" value="1"/>
</dbReference>
<dbReference type="InterPro" id="IPR013849">
    <property type="entry name" value="DNA_helicase_Holl-junc_RuvA_I"/>
</dbReference>
<dbReference type="GO" id="GO:0003677">
    <property type="term" value="F:DNA binding"/>
    <property type="evidence" value="ECO:0007669"/>
    <property type="project" value="UniProtKB-KW"/>
</dbReference>
<evidence type="ECO:0000259" key="6">
    <source>
        <dbReference type="SMART" id="SM00278"/>
    </source>
</evidence>
<evidence type="ECO:0000256" key="3">
    <source>
        <dbReference type="ARBA" id="ARBA00023125"/>
    </source>
</evidence>
<dbReference type="Pfam" id="PF14520">
    <property type="entry name" value="HHH_5"/>
    <property type="match status" value="1"/>
</dbReference>
<dbReference type="HAMAP" id="MF_00031">
    <property type="entry name" value="DNA_HJ_migration_RuvA"/>
    <property type="match status" value="1"/>
</dbReference>
<dbReference type="EMBL" id="CASHTH010004129">
    <property type="protein sequence ID" value="CAI8053886.1"/>
    <property type="molecule type" value="Genomic_DNA"/>
</dbReference>
<dbReference type="AlphaFoldDB" id="A0AA35TVN0"/>
<dbReference type="Pfam" id="PF01330">
    <property type="entry name" value="RuvA_N"/>
    <property type="match status" value="1"/>
</dbReference>
<dbReference type="GO" id="GO:0006310">
    <property type="term" value="P:DNA recombination"/>
    <property type="evidence" value="ECO:0007669"/>
    <property type="project" value="InterPro"/>
</dbReference>
<protein>
    <submittedName>
        <fullName evidence="7">Holliday junction ATP-dependent DNA helicase RuvA</fullName>
    </submittedName>
</protein>
<keyword evidence="2" id="KW-0227">DNA damage</keyword>
<reference evidence="7" key="1">
    <citation type="submission" date="2023-03" db="EMBL/GenBank/DDBJ databases">
        <authorList>
            <person name="Steffen K."/>
            <person name="Cardenas P."/>
        </authorList>
    </citation>
    <scope>NUCLEOTIDE SEQUENCE</scope>
</reference>
<dbReference type="NCBIfam" id="TIGR00084">
    <property type="entry name" value="ruvA"/>
    <property type="match status" value="1"/>
</dbReference>
<feature type="domain" description="Helix-hairpin-helix DNA-binding motif class 1" evidence="6">
    <location>
        <begin position="133"/>
        <end position="152"/>
    </location>
</feature>
<keyword evidence="1" id="KW-0963">Cytoplasm</keyword>
<dbReference type="Gene3D" id="2.40.50.140">
    <property type="entry name" value="Nucleic acid-binding proteins"/>
    <property type="match status" value="1"/>
</dbReference>
<dbReference type="Gene3D" id="1.10.8.10">
    <property type="entry name" value="DNA helicase RuvA subunit, C-terminal domain"/>
    <property type="match status" value="1"/>
</dbReference>
<feature type="region of interest" description="Disordered" evidence="5">
    <location>
        <begin position="195"/>
        <end position="218"/>
    </location>
</feature>
<evidence type="ECO:0000313" key="7">
    <source>
        <dbReference type="EMBL" id="CAI8053886.1"/>
    </source>
</evidence>
<evidence type="ECO:0000256" key="1">
    <source>
        <dbReference type="ARBA" id="ARBA00022490"/>
    </source>
</evidence>